<evidence type="ECO:0000256" key="2">
    <source>
        <dbReference type="SAM" id="MobiDB-lite"/>
    </source>
</evidence>
<evidence type="ECO:0000256" key="1">
    <source>
        <dbReference type="ARBA" id="ARBA00038158"/>
    </source>
</evidence>
<dbReference type="PANTHER" id="PTHR43591">
    <property type="entry name" value="METHYLTRANSFERASE"/>
    <property type="match status" value="1"/>
</dbReference>
<dbReference type="Gene3D" id="3.40.50.150">
    <property type="entry name" value="Vaccinia Virus protein VP39"/>
    <property type="match status" value="1"/>
</dbReference>
<name>A0A5Q4BQE1_9PEZI</name>
<reference evidence="3 4" key="1">
    <citation type="journal article" date="2019" name="Sci. Rep.">
        <title>Colletotrichum shisoi sp. nov., an anthracnose pathogen of Perilla frutescens in Japan: molecular phylogenetic, morphological and genomic evidence.</title>
        <authorList>
            <person name="Gan P."/>
            <person name="Tsushima A."/>
            <person name="Hiroyama R."/>
            <person name="Narusaka M."/>
            <person name="Takano Y."/>
            <person name="Narusaka Y."/>
            <person name="Kawaradani M."/>
            <person name="Damm U."/>
            <person name="Shirasu K."/>
        </authorList>
    </citation>
    <scope>NUCLEOTIDE SEQUENCE [LARGE SCALE GENOMIC DNA]</scope>
    <source>
        <strain evidence="3 4">PG-2018a</strain>
    </source>
</reference>
<comment type="similarity">
    <text evidence="1">Belongs to the methyltransferase superfamily. LaeA methyltransferase family.</text>
</comment>
<dbReference type="Pfam" id="PF13489">
    <property type="entry name" value="Methyltransf_23"/>
    <property type="match status" value="1"/>
</dbReference>
<dbReference type="OrthoDB" id="2013972at2759"/>
<feature type="compositionally biased region" description="Polar residues" evidence="2">
    <location>
        <begin position="12"/>
        <end position="28"/>
    </location>
</feature>
<dbReference type="InterPro" id="IPR029063">
    <property type="entry name" value="SAM-dependent_MTases_sf"/>
</dbReference>
<sequence>MSRAADAVPGTASENATRTESGNVTEQAVGSVPAPGTAPDTAPEPVIDQDVVIAADDTDVTEDDSSDRASSRAASTSSVAASILDYRLENGRTYHAYKDGKYSLPNDERENDRLDLQHHLFLLTFNDRLGNAPPNDPHATVGRVLDVGAGTGIWAIDFADEHPESEVLGFDLSANFPEYTPPNVRFEVDDLDEPWIYSQPFDYIHSQMMNGSISDWDVHAKKSFDNLSPGGWVEMNECNIKPECDDGTLKEDSMLLRTVQLVQEVSVKRGRPAMDMKGLKNVLLNAGFVEVRLMQYKWPTNDWPKEQRYKEIGNWSHENAVSGWEGLCMAVLTRGLGWTPTEVIVAMAQCRKELKDRTIHAYYPLYSVYGRKPTEAELAEKSYCPWENTVTLNLARWCLHLVDDLAGGDRSVRNRTAGLIASCCDVAIAGVLFLCDVGSVVYSAKSRKRSFGSPLKKAGTLLAACSSLYL</sequence>
<comment type="caution">
    <text evidence="3">The sequence shown here is derived from an EMBL/GenBank/DDBJ whole genome shotgun (WGS) entry which is preliminary data.</text>
</comment>
<evidence type="ECO:0000313" key="3">
    <source>
        <dbReference type="EMBL" id="TQN68896.1"/>
    </source>
</evidence>
<keyword evidence="4" id="KW-1185">Reference proteome</keyword>
<dbReference type="PANTHER" id="PTHR43591:SF31">
    <property type="entry name" value="LAEA-LIKE, PUTATIVE (AFU_ORTHOLOGUE AFUA_8G01930)-RELATED"/>
    <property type="match status" value="1"/>
</dbReference>
<feature type="non-terminal residue" evidence="3">
    <location>
        <position position="470"/>
    </location>
</feature>
<evidence type="ECO:0000313" key="4">
    <source>
        <dbReference type="Proteomes" id="UP000326340"/>
    </source>
</evidence>
<dbReference type="SUPFAM" id="SSF53335">
    <property type="entry name" value="S-adenosyl-L-methionine-dependent methyltransferases"/>
    <property type="match status" value="1"/>
</dbReference>
<dbReference type="GO" id="GO:0008168">
    <property type="term" value="F:methyltransferase activity"/>
    <property type="evidence" value="ECO:0007669"/>
    <property type="project" value="TreeGrafter"/>
</dbReference>
<feature type="compositionally biased region" description="Acidic residues" evidence="2">
    <location>
        <begin position="56"/>
        <end position="65"/>
    </location>
</feature>
<proteinExistence type="inferred from homology"/>
<accession>A0A5Q4BQE1</accession>
<dbReference type="Proteomes" id="UP000326340">
    <property type="component" value="Unassembled WGS sequence"/>
</dbReference>
<feature type="compositionally biased region" description="Low complexity" evidence="2">
    <location>
        <begin position="46"/>
        <end position="55"/>
    </location>
</feature>
<gene>
    <name evidence="3" type="primary">LAE1-39</name>
    <name evidence="3" type="ORF">CSHISOI_06526</name>
</gene>
<organism evidence="3 4">
    <name type="scientific">Colletotrichum shisoi</name>
    <dbReference type="NCBI Taxonomy" id="2078593"/>
    <lineage>
        <taxon>Eukaryota</taxon>
        <taxon>Fungi</taxon>
        <taxon>Dikarya</taxon>
        <taxon>Ascomycota</taxon>
        <taxon>Pezizomycotina</taxon>
        <taxon>Sordariomycetes</taxon>
        <taxon>Hypocreomycetidae</taxon>
        <taxon>Glomerellales</taxon>
        <taxon>Glomerellaceae</taxon>
        <taxon>Colletotrichum</taxon>
        <taxon>Colletotrichum destructivum species complex</taxon>
    </lineage>
</organism>
<feature type="region of interest" description="Disordered" evidence="2">
    <location>
        <begin position="1"/>
        <end position="74"/>
    </location>
</feature>
<dbReference type="CDD" id="cd02440">
    <property type="entry name" value="AdoMet_MTases"/>
    <property type="match status" value="1"/>
</dbReference>
<protein>
    <submittedName>
        <fullName evidence="3">Secondary metabolism regulator LAE1</fullName>
    </submittedName>
</protein>
<dbReference type="AlphaFoldDB" id="A0A5Q4BQE1"/>
<dbReference type="EMBL" id="PUHP01000611">
    <property type="protein sequence ID" value="TQN68896.1"/>
    <property type="molecule type" value="Genomic_DNA"/>
</dbReference>